<feature type="domain" description="Bromo" evidence="4">
    <location>
        <begin position="64"/>
        <end position="136"/>
    </location>
</feature>
<evidence type="ECO:0000256" key="2">
    <source>
        <dbReference type="PROSITE-ProRule" id="PRU00035"/>
    </source>
</evidence>
<dbReference type="InParanoid" id="B3RLR8"/>
<dbReference type="Gene3D" id="1.20.920.10">
    <property type="entry name" value="Bromodomain-like"/>
    <property type="match status" value="1"/>
</dbReference>
<dbReference type="Pfam" id="PF00439">
    <property type="entry name" value="Bromodomain"/>
    <property type="match status" value="1"/>
</dbReference>
<dbReference type="PhylomeDB" id="B3RLR8"/>
<sequence length="950" mass="108624">MDSGQENSQPLVSNEKSKQSTTEIEETPIEQSTTQSISDDDIINTLSAELFQGWKLVNDLLSNQFASMTWPFREPVDTEKLGLWDYYDRIKQPMCLVWIKKKFYDSSYTTINEVLSDIRLMIENCYRYNGSKHWISKLGQKLEKTIEQKINLFPKSLRDKLRGNSNDGEDNANVTSSRRRCNRSSGTFDFATSIVAKVKLEEEEEEKIKRKQKQQEAREASLAMLEEINNWQKEYAPLDSVKEIRSYWQVPAIAQLFFLCQDSLNLRNVCLEELELGLIMPHRSYLMARIFSSLLLDPKPRQYLDDKKAMPYNVWDHKLKNVLKLWYETKDELNEEMVLDKFGLASDLFEVLGDKEEIITTPFHELSIRKRVYLLKALCDHVTELELRDVLTQYGPVTLREIVLGQDDKGATYFYFPGFLYLDLRVYKHDPVTADILKRKKRKAPARTVKEIPVLPTPHKRPERLRQFKSANSSPPTRDPPKIVPKSQTITNPDSDFELLCDSCDSLKDLCESLAPIAKRRSKSNPDSSVKYLLETLKQLLSDVLPWDYKLQRTQARIKNKLMRECTNPMEEISVEDWQEPTRIPKKKEGKDTEKDDAASEDDDSSGDPNSDSHSNSDSSANESSIAENHSAEIDHEDESVDCTSKVEMTELGHSNKRKRKIKQSKHDPLESESCNTAPKANIPSTIPAEETRKETLAETSYDDKEYLIGIPAKKSLPSIPYIPPTSVKPYDNSSGTNSSYSNSLYSNDDGINANPVQVMYSNAQSTGTAGQSSSSLSTNIDMTRTSSPNVNYSAPFTAPQTTNLQNSSLNVNNQNVYHRSSNVFTNYSRDHNSYYYPANNNYNAPMMPPRQDNYSNVNGGQRLQTAYNLVQFSSQRQHSVQEVPHDNSNKKPHVDAVDYSNSFQYGSNNSVNYNNNVTKDSQLNTDSYNLYQQQNMWTPRPTNLNSNSN</sequence>
<dbReference type="PROSITE" id="PS00633">
    <property type="entry name" value="BROMODOMAIN_1"/>
    <property type="match status" value="1"/>
</dbReference>
<dbReference type="RefSeq" id="XP_002108775.1">
    <property type="nucleotide sequence ID" value="XM_002108739.1"/>
</dbReference>
<dbReference type="Proteomes" id="UP000009022">
    <property type="component" value="Unassembled WGS sequence"/>
</dbReference>
<dbReference type="InterPro" id="IPR040214">
    <property type="entry name" value="BRD10"/>
</dbReference>
<keyword evidence="6" id="KW-1185">Reference proteome</keyword>
<reference evidence="5 6" key="1">
    <citation type="journal article" date="2008" name="Nature">
        <title>The Trichoplax genome and the nature of placozoans.</title>
        <authorList>
            <person name="Srivastava M."/>
            <person name="Begovic E."/>
            <person name="Chapman J."/>
            <person name="Putnam N.H."/>
            <person name="Hellsten U."/>
            <person name="Kawashima T."/>
            <person name="Kuo A."/>
            <person name="Mitros T."/>
            <person name="Salamov A."/>
            <person name="Carpenter M.L."/>
            <person name="Signorovitch A.Y."/>
            <person name="Moreno M.A."/>
            <person name="Kamm K."/>
            <person name="Grimwood J."/>
            <person name="Schmutz J."/>
            <person name="Shapiro H."/>
            <person name="Grigoriev I.V."/>
            <person name="Buss L.W."/>
            <person name="Schierwater B."/>
            <person name="Dellaporta S.L."/>
            <person name="Rokhsar D.S."/>
        </authorList>
    </citation>
    <scope>NUCLEOTIDE SEQUENCE [LARGE SCALE GENOMIC DNA]</scope>
    <source>
        <strain evidence="5 6">Grell-BS-1999</strain>
    </source>
</reference>
<dbReference type="GeneID" id="6749250"/>
<dbReference type="PANTHER" id="PTHR31095">
    <property type="entry name" value="RIKEN CDNA 9930021J03 GENE"/>
    <property type="match status" value="1"/>
</dbReference>
<feature type="region of interest" description="Disordered" evidence="3">
    <location>
        <begin position="1"/>
        <end position="35"/>
    </location>
</feature>
<dbReference type="SMART" id="SM00297">
    <property type="entry name" value="BROMO"/>
    <property type="match status" value="1"/>
</dbReference>
<feature type="region of interest" description="Disordered" evidence="3">
    <location>
        <begin position="572"/>
        <end position="690"/>
    </location>
</feature>
<evidence type="ECO:0000256" key="1">
    <source>
        <dbReference type="ARBA" id="ARBA00023117"/>
    </source>
</evidence>
<feature type="compositionally biased region" description="Low complexity" evidence="3">
    <location>
        <begin position="607"/>
        <end position="629"/>
    </location>
</feature>
<feature type="compositionally biased region" description="Basic and acidic residues" evidence="3">
    <location>
        <begin position="587"/>
        <end position="598"/>
    </location>
</feature>
<evidence type="ECO:0000256" key="3">
    <source>
        <dbReference type="SAM" id="MobiDB-lite"/>
    </source>
</evidence>
<organism evidence="5 6">
    <name type="scientific">Trichoplax adhaerens</name>
    <name type="common">Trichoplax reptans</name>
    <dbReference type="NCBI Taxonomy" id="10228"/>
    <lineage>
        <taxon>Eukaryota</taxon>
        <taxon>Metazoa</taxon>
        <taxon>Placozoa</taxon>
        <taxon>Uniplacotomia</taxon>
        <taxon>Trichoplacea</taxon>
        <taxon>Trichoplacidae</taxon>
        <taxon>Trichoplax</taxon>
    </lineage>
</organism>
<dbReference type="PRINTS" id="PR00503">
    <property type="entry name" value="BROMODOMAIN"/>
</dbReference>
<dbReference type="CTD" id="6749250"/>
<feature type="compositionally biased region" description="Polar residues" evidence="3">
    <location>
        <begin position="673"/>
        <end position="685"/>
    </location>
</feature>
<feature type="compositionally biased region" description="Basic and acidic residues" evidence="3">
    <location>
        <begin position="884"/>
        <end position="897"/>
    </location>
</feature>
<dbReference type="AlphaFoldDB" id="B3RLR8"/>
<dbReference type="PANTHER" id="PTHR31095:SF3">
    <property type="entry name" value="RIKEN CDNA 9930021J03 GENE"/>
    <property type="match status" value="1"/>
</dbReference>
<protein>
    <recommendedName>
        <fullName evidence="4">Bromo domain-containing protein</fullName>
    </recommendedName>
</protein>
<feature type="compositionally biased region" description="Low complexity" evidence="3">
    <location>
        <begin position="908"/>
        <end position="918"/>
    </location>
</feature>
<dbReference type="InterPro" id="IPR001487">
    <property type="entry name" value="Bromodomain"/>
</dbReference>
<feature type="region of interest" description="Disordered" evidence="3">
    <location>
        <begin position="876"/>
        <end position="923"/>
    </location>
</feature>
<dbReference type="KEGG" id="tad:TRIADDRAFT_52097"/>
<feature type="region of interest" description="Disordered" evidence="3">
    <location>
        <begin position="461"/>
        <end position="488"/>
    </location>
</feature>
<dbReference type="Pfam" id="PF23450">
    <property type="entry name" value="KIAA2026_hel"/>
    <property type="match status" value="1"/>
</dbReference>
<evidence type="ECO:0000259" key="4">
    <source>
        <dbReference type="PROSITE" id="PS50014"/>
    </source>
</evidence>
<dbReference type="OMA" id="REANHEY"/>
<feature type="region of interest" description="Disordered" evidence="3">
    <location>
        <begin position="161"/>
        <end position="183"/>
    </location>
</feature>
<dbReference type="STRING" id="10228.B3RLR8"/>
<keyword evidence="1 2" id="KW-0103">Bromodomain</keyword>
<dbReference type="InterPro" id="IPR018359">
    <property type="entry name" value="Bromodomain_CS"/>
</dbReference>
<dbReference type="InterPro" id="IPR056522">
    <property type="entry name" value="KIAA2026_hel"/>
</dbReference>
<evidence type="ECO:0000313" key="6">
    <source>
        <dbReference type="Proteomes" id="UP000009022"/>
    </source>
</evidence>
<dbReference type="eggNOG" id="KOG1474">
    <property type="taxonomic scope" value="Eukaryota"/>
</dbReference>
<dbReference type="HOGENOM" id="CLU_310006_0_0_1"/>
<dbReference type="PROSITE" id="PS50014">
    <property type="entry name" value="BROMODOMAIN_2"/>
    <property type="match status" value="1"/>
</dbReference>
<gene>
    <name evidence="5" type="ORF">TRIADDRAFT_52097</name>
</gene>
<evidence type="ECO:0000313" key="5">
    <source>
        <dbReference type="EMBL" id="EDV29573.1"/>
    </source>
</evidence>
<dbReference type="InterPro" id="IPR036427">
    <property type="entry name" value="Bromodomain-like_sf"/>
</dbReference>
<dbReference type="OrthoDB" id="21449at2759"/>
<dbReference type="SUPFAM" id="SSF47370">
    <property type="entry name" value="Bromodomain"/>
    <property type="match status" value="1"/>
</dbReference>
<feature type="compositionally biased region" description="Polar residues" evidence="3">
    <location>
        <begin position="1"/>
        <end position="22"/>
    </location>
</feature>
<dbReference type="EMBL" id="DS985241">
    <property type="protein sequence ID" value="EDV29573.1"/>
    <property type="molecule type" value="Genomic_DNA"/>
</dbReference>
<proteinExistence type="predicted"/>
<feature type="compositionally biased region" description="Basic residues" evidence="3">
    <location>
        <begin position="655"/>
        <end position="664"/>
    </location>
</feature>
<name>B3RLR8_TRIAD</name>
<accession>B3RLR8</accession>